<feature type="region of interest" description="Disordered" evidence="1">
    <location>
        <begin position="757"/>
        <end position="785"/>
    </location>
</feature>
<dbReference type="AlphaFoldDB" id="H3B1K0"/>
<reference evidence="3" key="1">
    <citation type="submission" date="2011-08" db="EMBL/GenBank/DDBJ databases">
        <title>The draft genome of Latimeria chalumnae.</title>
        <authorList>
            <person name="Di Palma F."/>
            <person name="Alfoldi J."/>
            <person name="Johnson J."/>
            <person name="Berlin A."/>
            <person name="Gnerre S."/>
            <person name="Jaffe D."/>
            <person name="MacCallum I."/>
            <person name="Young S."/>
            <person name="Walker B.J."/>
            <person name="Lander E."/>
            <person name="Lindblad-Toh K."/>
        </authorList>
    </citation>
    <scope>NUCLEOTIDE SEQUENCE [LARGE SCALE GENOMIC DNA]</scope>
    <source>
        <strain evidence="3">Wild caught</strain>
    </source>
</reference>
<dbReference type="Ensembl" id="ENSLACT00000015881.1">
    <property type="protein sequence ID" value="ENSLACP00000015771.1"/>
    <property type="gene ID" value="ENSLACG00000013891.2"/>
</dbReference>
<dbReference type="EMBL" id="AFYH01108659">
    <property type="status" value="NOT_ANNOTATED_CDS"/>
    <property type="molecule type" value="Genomic_DNA"/>
</dbReference>
<evidence type="ECO:0000256" key="1">
    <source>
        <dbReference type="SAM" id="MobiDB-lite"/>
    </source>
</evidence>
<dbReference type="InterPro" id="IPR027963">
    <property type="entry name" value="MEIOC"/>
</dbReference>
<protein>
    <submittedName>
        <fullName evidence="2">Meiosis specific with coiled-coil domain</fullName>
    </submittedName>
</protein>
<dbReference type="FunCoup" id="H3B1K0">
    <property type="interactions" value="1329"/>
</dbReference>
<reference evidence="2" key="3">
    <citation type="submission" date="2025-09" db="UniProtKB">
        <authorList>
            <consortium name="Ensembl"/>
        </authorList>
    </citation>
    <scope>IDENTIFICATION</scope>
</reference>
<evidence type="ECO:0000313" key="3">
    <source>
        <dbReference type="Proteomes" id="UP000008672"/>
    </source>
</evidence>
<dbReference type="GO" id="GO:0007144">
    <property type="term" value="P:female meiosis I"/>
    <property type="evidence" value="ECO:0007669"/>
    <property type="project" value="TreeGrafter"/>
</dbReference>
<organism evidence="2 3">
    <name type="scientific">Latimeria chalumnae</name>
    <name type="common">Coelacanth</name>
    <dbReference type="NCBI Taxonomy" id="7897"/>
    <lineage>
        <taxon>Eukaryota</taxon>
        <taxon>Metazoa</taxon>
        <taxon>Chordata</taxon>
        <taxon>Craniata</taxon>
        <taxon>Vertebrata</taxon>
        <taxon>Euteleostomi</taxon>
        <taxon>Coelacanthiformes</taxon>
        <taxon>Coelacanthidae</taxon>
        <taxon>Latimeria</taxon>
    </lineage>
</organism>
<dbReference type="Proteomes" id="UP000008672">
    <property type="component" value="Unassembled WGS sequence"/>
</dbReference>
<dbReference type="STRING" id="7897.ENSLACP00000015771"/>
<evidence type="ECO:0000313" key="2">
    <source>
        <dbReference type="Ensembl" id="ENSLACP00000015771.1"/>
    </source>
</evidence>
<proteinExistence type="predicted"/>
<reference evidence="2" key="2">
    <citation type="submission" date="2025-08" db="UniProtKB">
        <authorList>
            <consortium name="Ensembl"/>
        </authorList>
    </citation>
    <scope>IDENTIFICATION</scope>
</reference>
<dbReference type="GeneTree" id="ENSGT00390000003267"/>
<dbReference type="PANTHER" id="PTHR33861:SF3">
    <property type="entry name" value="MEIOSIS-SPECIFIC COILED-COIL DOMAIN-CONTAINING PROTEIN MEIOC"/>
    <property type="match status" value="1"/>
</dbReference>
<gene>
    <name evidence="2" type="primary">MEIOC</name>
</gene>
<dbReference type="OMA" id="TWMNIQT"/>
<feature type="region of interest" description="Disordered" evidence="1">
    <location>
        <begin position="444"/>
        <end position="479"/>
    </location>
</feature>
<accession>H3B1K0</accession>
<name>H3B1K0_LATCH</name>
<dbReference type="PANTHER" id="PTHR33861">
    <property type="entry name" value="PROTEIN CBG18333"/>
    <property type="match status" value="1"/>
</dbReference>
<sequence length="938" mass="105538">PKTIFKGATRYCSGTDASNRLTDAFSNVMTNAGSFFGCYKLQANHSDENLDPHQSCASSLSTVSDYSSSIESSLYSTPWSTHGEDYKQLGVPHVNSKNRIQTERNDYGSETDLYGLVSNILEEPDKSQSFFVDGRSSSSLKSIWPSHSSRVTEQHDLLSDVKRPVDTAFSQQTFHGIDSFAAAEKQYLHNGAITSQQKMDELYHGFNNLELTEQWLLPSNNDIVKCYTTQNNENSRVAFQNFPYVKNSFTTSLSDGIKEPVSDVYSFGRDRLCSKDVDPPSNHKAVEMFSTHFSRHTEDGDGCRYPEYTSASKLKQGKSMNFTMQDTKRFSNNAVEEPVFGIGTYNKMPQEKQTQKRLEDLIKDQHSFKYAKSSSVLSENQAVKDRALNSDFGSKTSSECGIKPHIICQASGDYGRVLEKPQFSKHDTQNSTYFKQATILPNSVSSLSSTQNRSSWTNSQNENMSHRNQGNGKKFNGTASTVSKISSHSFSEFPQLSSLHHASNGNSYFQKYGQDSSSRFSGFDLNYNNIDRVQSANPSEGTTPAMENNQMETISEKKIKQFNGFSDNYSPQQHDVIESVNKHMFQLNYQGGHCDIEEDKKQVDFSQNAYQDLLETQSFYNISQRQGGGDNNGVTNRENRTQAPYFSNSYMMGDFRRNPSFPQLGSSGFPSRSAVSFGHTVVPLLDSYELFSYDDLSHLYPYFNDMMYGDTSLPGFVSLGFSRPIKTRSAPASELHIRLEECYDQWRALEKERKKTESALSKNYPGKRMSSSNNTPIPRLPSNPSRVDRLIVDQLREQSRVITLLGKMECLRSSPLHANISTALDKYLEAIHIVQARRKDEIVNASNRQRQGAPRCQDERDVFALASAIKEMTVATRKARTALWCALQMTLPKTANTAVEGQAEIDRVLQEIAISGDKIDETPNIINASSAKKWRNTH</sequence>
<dbReference type="GO" id="GO:0048255">
    <property type="term" value="P:mRNA stabilization"/>
    <property type="evidence" value="ECO:0007669"/>
    <property type="project" value="TreeGrafter"/>
</dbReference>
<dbReference type="GO" id="GO:0005737">
    <property type="term" value="C:cytoplasm"/>
    <property type="evidence" value="ECO:0007669"/>
    <property type="project" value="TreeGrafter"/>
</dbReference>
<dbReference type="GO" id="GO:0007141">
    <property type="term" value="P:male meiosis I"/>
    <property type="evidence" value="ECO:0007669"/>
    <property type="project" value="TreeGrafter"/>
</dbReference>
<dbReference type="InParanoid" id="H3B1K0"/>
<keyword evidence="3" id="KW-1185">Reference proteome</keyword>
<dbReference type="GO" id="GO:0005634">
    <property type="term" value="C:nucleus"/>
    <property type="evidence" value="ECO:0007669"/>
    <property type="project" value="TreeGrafter"/>
</dbReference>
<dbReference type="EMBL" id="AFYH01108660">
    <property type="status" value="NOT_ANNOTATED_CDS"/>
    <property type="molecule type" value="Genomic_DNA"/>
</dbReference>
<dbReference type="Pfam" id="PF15189">
    <property type="entry name" value="MEIOC"/>
    <property type="match status" value="1"/>
</dbReference>
<dbReference type="eggNOG" id="ENOG502QPMP">
    <property type="taxonomic scope" value="Eukaryota"/>
</dbReference>